<sequence>MFKKRTLLDRLRKQNLFLDELPSLIHVDGTEVALEEATLDQVAFAILEMEEGLRPVSRRMHALRELVEQARKRRGLGAQCLDEIFSDEEARS</sequence>
<accession>A0AB39V035</accession>
<name>A0AB39V035_9GAMM</name>
<dbReference type="AlphaFoldDB" id="A0AB39V035"/>
<protein>
    <submittedName>
        <fullName evidence="1">Uncharacterized protein</fullName>
    </submittedName>
</protein>
<dbReference type="KEGG" id="tcd:AAIA72_06790"/>
<gene>
    <name evidence="1" type="ORF">AAIA72_06790</name>
</gene>
<evidence type="ECO:0000313" key="1">
    <source>
        <dbReference type="EMBL" id="XDT73668.1"/>
    </source>
</evidence>
<reference evidence="1" key="1">
    <citation type="submission" date="2024-05" db="EMBL/GenBank/DDBJ databases">
        <title>Genome sequencing of novel strain.</title>
        <authorList>
            <person name="Ganbat D."/>
            <person name="Ganbat S."/>
            <person name="Lee S.-J."/>
        </authorList>
    </citation>
    <scope>NUCLEOTIDE SEQUENCE</scope>
    <source>
        <strain evidence="1">SMD15-11</strain>
    </source>
</reference>
<dbReference type="RefSeq" id="WP_369602653.1">
    <property type="nucleotide sequence ID" value="NZ_CP154858.1"/>
</dbReference>
<organism evidence="1">
    <name type="scientific">Thermohahella caldifontis</name>
    <dbReference type="NCBI Taxonomy" id="3142973"/>
    <lineage>
        <taxon>Bacteria</taxon>
        <taxon>Pseudomonadati</taxon>
        <taxon>Pseudomonadota</taxon>
        <taxon>Gammaproteobacteria</taxon>
        <taxon>Oceanospirillales</taxon>
        <taxon>Hahellaceae</taxon>
        <taxon>Thermohahella</taxon>
    </lineage>
</organism>
<proteinExistence type="predicted"/>
<dbReference type="EMBL" id="CP154858">
    <property type="protein sequence ID" value="XDT73668.1"/>
    <property type="molecule type" value="Genomic_DNA"/>
</dbReference>